<evidence type="ECO:0000313" key="1">
    <source>
        <dbReference type="EMBL" id="CAC5422091.1"/>
    </source>
</evidence>
<keyword evidence="2" id="KW-1185">Reference proteome</keyword>
<dbReference type="EMBL" id="CACVKT020009489">
    <property type="protein sequence ID" value="CAC5422091.1"/>
    <property type="molecule type" value="Genomic_DNA"/>
</dbReference>
<gene>
    <name evidence="1" type="ORF">MCOR_54162</name>
</gene>
<dbReference type="Proteomes" id="UP000507470">
    <property type="component" value="Unassembled WGS sequence"/>
</dbReference>
<accession>A0A6J8ESF9</accession>
<dbReference type="Gene3D" id="2.60.120.200">
    <property type="match status" value="1"/>
</dbReference>
<sequence length="209" mass="24338">MGGVDLKDMMCGIYEDKRKTKNMWKRVAINIFHRMLLNAYILYKYNTDENQLISRYEFIVCIIESLENEHRQHRDRGGVDRTENAMPHVTLQRLPGNLNYRDGSGVSQGRDSMGSALHFGPTYPYDPYQKAHREKFYLILNVAVGGIGYFPDSWRNTPNTKPWSDGSAYIARDFWNAKNQWYPTWNPNTNGGEDAALQVNYIKVWKMKA</sequence>
<proteinExistence type="predicted"/>
<dbReference type="InterPro" id="IPR013320">
    <property type="entry name" value="ConA-like_dom_sf"/>
</dbReference>
<dbReference type="AlphaFoldDB" id="A0A6J8ESF9"/>
<protein>
    <submittedName>
        <fullName evidence="1">Uncharacterized protein</fullName>
    </submittedName>
</protein>
<dbReference type="SUPFAM" id="SSF49899">
    <property type="entry name" value="Concanavalin A-like lectins/glucanases"/>
    <property type="match status" value="1"/>
</dbReference>
<dbReference type="OrthoDB" id="4781at2759"/>
<evidence type="ECO:0000313" key="2">
    <source>
        <dbReference type="Proteomes" id="UP000507470"/>
    </source>
</evidence>
<reference evidence="1 2" key="1">
    <citation type="submission" date="2020-06" db="EMBL/GenBank/DDBJ databases">
        <authorList>
            <person name="Li R."/>
            <person name="Bekaert M."/>
        </authorList>
    </citation>
    <scope>NUCLEOTIDE SEQUENCE [LARGE SCALE GENOMIC DNA]</scope>
    <source>
        <strain evidence="2">wild</strain>
    </source>
</reference>
<organism evidence="1 2">
    <name type="scientific">Mytilus coruscus</name>
    <name type="common">Sea mussel</name>
    <dbReference type="NCBI Taxonomy" id="42192"/>
    <lineage>
        <taxon>Eukaryota</taxon>
        <taxon>Metazoa</taxon>
        <taxon>Spiralia</taxon>
        <taxon>Lophotrochozoa</taxon>
        <taxon>Mollusca</taxon>
        <taxon>Bivalvia</taxon>
        <taxon>Autobranchia</taxon>
        <taxon>Pteriomorphia</taxon>
        <taxon>Mytilida</taxon>
        <taxon>Mytiloidea</taxon>
        <taxon>Mytilidae</taxon>
        <taxon>Mytilinae</taxon>
        <taxon>Mytilus</taxon>
    </lineage>
</organism>
<name>A0A6J8ESF9_MYTCO</name>